<dbReference type="PANTHER" id="PTHR24248">
    <property type="entry name" value="ADRENERGIC RECEPTOR-RELATED G-PROTEIN COUPLED RECEPTOR"/>
    <property type="match status" value="1"/>
</dbReference>
<dbReference type="OMA" id="TEPINHE"/>
<proteinExistence type="inferred from homology"/>
<dbReference type="Pfam" id="PF00001">
    <property type="entry name" value="7tm_1"/>
    <property type="match status" value="1"/>
</dbReference>
<evidence type="ECO:0000256" key="10">
    <source>
        <dbReference type="RuleBase" id="RU000688"/>
    </source>
</evidence>
<feature type="region of interest" description="Disordered" evidence="11">
    <location>
        <begin position="307"/>
        <end position="329"/>
    </location>
</feature>
<dbReference type="SUPFAM" id="SSF81321">
    <property type="entry name" value="Family A G protein-coupled receptor-like"/>
    <property type="match status" value="1"/>
</dbReference>
<dbReference type="PRINTS" id="PR00237">
    <property type="entry name" value="GPCRRHODOPSN"/>
</dbReference>
<feature type="compositionally biased region" description="Polar residues" evidence="11">
    <location>
        <begin position="470"/>
        <end position="479"/>
    </location>
</feature>
<evidence type="ECO:0000256" key="4">
    <source>
        <dbReference type="ARBA" id="ARBA00022989"/>
    </source>
</evidence>
<feature type="transmembrane region" description="Helical" evidence="12">
    <location>
        <begin position="190"/>
        <end position="210"/>
    </location>
</feature>
<feature type="region of interest" description="Disordered" evidence="11">
    <location>
        <begin position="427"/>
        <end position="454"/>
    </location>
</feature>
<dbReference type="PROSITE" id="PS00237">
    <property type="entry name" value="G_PROTEIN_RECEP_F1_1"/>
    <property type="match status" value="1"/>
</dbReference>
<feature type="compositionally biased region" description="Polar residues" evidence="11">
    <location>
        <begin position="487"/>
        <end position="529"/>
    </location>
</feature>
<feature type="transmembrane region" description="Helical" evidence="12">
    <location>
        <begin position="72"/>
        <end position="97"/>
    </location>
</feature>
<feature type="transmembrane region" description="Helical" evidence="12">
    <location>
        <begin position="615"/>
        <end position="638"/>
    </location>
</feature>
<feature type="region of interest" description="Disordered" evidence="11">
    <location>
        <begin position="468"/>
        <end position="542"/>
    </location>
</feature>
<evidence type="ECO:0000256" key="3">
    <source>
        <dbReference type="ARBA" id="ARBA00022692"/>
    </source>
</evidence>
<feature type="transmembrane region" description="Helical" evidence="12">
    <location>
        <begin position="109"/>
        <end position="128"/>
    </location>
</feature>
<keyword evidence="8" id="KW-0325">Glycoprotein</keyword>
<feature type="transmembrane region" description="Helical" evidence="12">
    <location>
        <begin position="584"/>
        <end position="603"/>
    </location>
</feature>
<feature type="transmembrane region" description="Helical" evidence="12">
    <location>
        <begin position="262"/>
        <end position="287"/>
    </location>
</feature>
<dbReference type="PANTHER" id="PTHR24248:SF174">
    <property type="entry name" value="TYRAMINE_OCTOPAMINE RECEPTOR"/>
    <property type="match status" value="1"/>
</dbReference>
<sequence length="697" mass="77925">MNINNNNMNLVRIPSSSENRIPQQLLTTTTSTLLGEIINKNSSQLYSEFNDEAICTLKQWTLLPNQPGALRIFSLIALLAMMVIVVVGGNALVIAAVLMRRRLRTATGLLILSLAVADMLVGLVVLPFSIANEVLNGFWIFGDIWCTAWLTIDIWMCTSSVYNLVAISVDRYIAIIKPLNYNMLITKFRARCIVAFVWISSFIVCTPSFLLASSERKRYIAQQMAAAATTGVGGEMARNAEEFVLRNPDACRCTPSNSGMYYILFSASSSFYIPMAIVIFVYARIYIAAMAATKSQYAGMVQVAENANKKPPEKHQKSNNESNGGIDGSHLRLPKIFGLRAAHIRNRQRLSMDPLRSVPISLNSSSMPTVYAQMNGSCNNLEYYRNNSELDRRRSEEKLLIKERNDERLSPVRLSIPSEIVYELSQERPSLCPKATEESSESHDSSNSGEETKLNAITTPNGICCRDDQNLNQNALSTPNEEEVNDDNSSSNIPETMANNLTTTPLLNQKNTTLTNGSPPQQEQLSQQKTCTSSNCSGSNSTNKRGLAASLLMRILGKGFWVKKKRAGGTYEKRLSLEIKAAKTVAIVTGCFIFCWLGFSIYYGLTAFDVHVNEVVWSIFFWLGYLNSAFNPVIYTLFNREFRTCFKQLLTCNNMIFTSNRDPNNMPMCNSFNSQLRMFNDPMIKRQHQKCGELSDA</sequence>
<evidence type="ECO:0000256" key="2">
    <source>
        <dbReference type="ARBA" id="ARBA00022475"/>
    </source>
</evidence>
<evidence type="ECO:0000313" key="15">
    <source>
        <dbReference type="WBParaSite" id="MhA1_Contig695.frz3.gene14"/>
    </source>
</evidence>
<keyword evidence="2" id="KW-1003">Cell membrane</keyword>
<keyword evidence="6 12" id="KW-0472">Membrane</keyword>
<feature type="compositionally biased region" description="Low complexity" evidence="11">
    <location>
        <begin position="530"/>
        <end position="542"/>
    </location>
</feature>
<evidence type="ECO:0000256" key="9">
    <source>
        <dbReference type="ARBA" id="ARBA00023224"/>
    </source>
</evidence>
<keyword evidence="14" id="KW-1185">Reference proteome</keyword>
<feature type="domain" description="G-protein coupled receptors family 1 profile" evidence="13">
    <location>
        <begin position="89"/>
        <end position="635"/>
    </location>
</feature>
<dbReference type="PROSITE" id="PS50262">
    <property type="entry name" value="G_PROTEIN_RECEP_F1_2"/>
    <property type="match status" value="1"/>
</dbReference>
<evidence type="ECO:0000256" key="12">
    <source>
        <dbReference type="SAM" id="Phobius"/>
    </source>
</evidence>
<dbReference type="GO" id="GO:0005886">
    <property type="term" value="C:plasma membrane"/>
    <property type="evidence" value="ECO:0007669"/>
    <property type="project" value="UniProtKB-SubCell"/>
</dbReference>
<keyword evidence="5 10" id="KW-0297">G-protein coupled receptor</keyword>
<dbReference type="AlphaFoldDB" id="A0A1I8BXD7"/>
<feature type="transmembrane region" description="Helical" evidence="12">
    <location>
        <begin position="148"/>
        <end position="169"/>
    </location>
</feature>
<evidence type="ECO:0000256" key="7">
    <source>
        <dbReference type="ARBA" id="ARBA00023170"/>
    </source>
</evidence>
<keyword evidence="3 10" id="KW-0812">Transmembrane</keyword>
<name>A0A1I8BXD7_MELHA</name>
<evidence type="ECO:0000259" key="13">
    <source>
        <dbReference type="PROSITE" id="PS50262"/>
    </source>
</evidence>
<evidence type="ECO:0000256" key="5">
    <source>
        <dbReference type="ARBA" id="ARBA00023040"/>
    </source>
</evidence>
<keyword evidence="7 10" id="KW-0675">Receptor</keyword>
<dbReference type="Gene3D" id="1.20.1070.10">
    <property type="entry name" value="Rhodopsin 7-helix transmembrane proteins"/>
    <property type="match status" value="2"/>
</dbReference>
<evidence type="ECO:0000313" key="14">
    <source>
        <dbReference type="Proteomes" id="UP000095281"/>
    </source>
</evidence>
<keyword evidence="4 12" id="KW-1133">Transmembrane helix</keyword>
<evidence type="ECO:0000256" key="6">
    <source>
        <dbReference type="ARBA" id="ARBA00023136"/>
    </source>
</evidence>
<dbReference type="InterPro" id="IPR000276">
    <property type="entry name" value="GPCR_Rhodpsn"/>
</dbReference>
<comment type="subcellular location">
    <subcellularLocation>
        <location evidence="1">Cell membrane</location>
        <topology evidence="1">Multi-pass membrane protein</topology>
    </subcellularLocation>
</comment>
<organism evidence="14 15">
    <name type="scientific">Meloidogyne hapla</name>
    <name type="common">Root-knot nematode worm</name>
    <dbReference type="NCBI Taxonomy" id="6305"/>
    <lineage>
        <taxon>Eukaryota</taxon>
        <taxon>Metazoa</taxon>
        <taxon>Ecdysozoa</taxon>
        <taxon>Nematoda</taxon>
        <taxon>Chromadorea</taxon>
        <taxon>Rhabditida</taxon>
        <taxon>Tylenchina</taxon>
        <taxon>Tylenchomorpha</taxon>
        <taxon>Tylenchoidea</taxon>
        <taxon>Meloidogynidae</taxon>
        <taxon>Meloidogyninae</taxon>
        <taxon>Meloidogyne</taxon>
    </lineage>
</organism>
<accession>A0A1I8BXD7</accession>
<feature type="compositionally biased region" description="Basic and acidic residues" evidence="11">
    <location>
        <begin position="307"/>
        <end position="318"/>
    </location>
</feature>
<comment type="similarity">
    <text evidence="10">Belongs to the G-protein coupled receptor 1 family.</text>
</comment>
<evidence type="ECO:0000256" key="8">
    <source>
        <dbReference type="ARBA" id="ARBA00023180"/>
    </source>
</evidence>
<dbReference type="InterPro" id="IPR017452">
    <property type="entry name" value="GPCR_Rhodpsn_7TM"/>
</dbReference>
<keyword evidence="9 10" id="KW-0807">Transducer</keyword>
<dbReference type="Proteomes" id="UP000095281">
    <property type="component" value="Unplaced"/>
</dbReference>
<feature type="compositionally biased region" description="Basic and acidic residues" evidence="11">
    <location>
        <begin position="435"/>
        <end position="444"/>
    </location>
</feature>
<evidence type="ECO:0000256" key="11">
    <source>
        <dbReference type="SAM" id="MobiDB-lite"/>
    </source>
</evidence>
<dbReference type="SMART" id="SM01381">
    <property type="entry name" value="7TM_GPCR_Srsx"/>
    <property type="match status" value="1"/>
</dbReference>
<reference evidence="15" key="1">
    <citation type="submission" date="2016-11" db="UniProtKB">
        <authorList>
            <consortium name="WormBaseParasite"/>
        </authorList>
    </citation>
    <scope>IDENTIFICATION</scope>
</reference>
<evidence type="ECO:0000256" key="1">
    <source>
        <dbReference type="ARBA" id="ARBA00004651"/>
    </source>
</evidence>
<dbReference type="WBParaSite" id="MhA1_Contig695.frz3.gene14">
    <property type="protein sequence ID" value="MhA1_Contig695.frz3.gene14"/>
    <property type="gene ID" value="MhA1_Contig695.frz3.gene14"/>
</dbReference>
<dbReference type="GO" id="GO:0004930">
    <property type="term" value="F:G protein-coupled receptor activity"/>
    <property type="evidence" value="ECO:0007669"/>
    <property type="project" value="UniProtKB-KW"/>
</dbReference>
<protein>
    <submittedName>
        <fullName evidence="15">G_PROTEIN_RECEP_F1_2 domain-containing protein</fullName>
    </submittedName>
</protein>